<dbReference type="InterPro" id="IPR036873">
    <property type="entry name" value="Rhodanese-like_dom_sf"/>
</dbReference>
<keyword evidence="3" id="KW-1185">Reference proteome</keyword>
<dbReference type="Proteomes" id="UP000595074">
    <property type="component" value="Chromosome"/>
</dbReference>
<dbReference type="AlphaFoldDB" id="A0A7M1S4L1"/>
<organism evidence="2 3">
    <name type="scientific">Sulfurovum indicum</name>
    <dbReference type="NCBI Taxonomy" id="2779528"/>
    <lineage>
        <taxon>Bacteria</taxon>
        <taxon>Pseudomonadati</taxon>
        <taxon>Campylobacterota</taxon>
        <taxon>Epsilonproteobacteria</taxon>
        <taxon>Campylobacterales</taxon>
        <taxon>Sulfurovaceae</taxon>
        <taxon>Sulfurovum</taxon>
    </lineage>
</organism>
<dbReference type="RefSeq" id="WP_197549097.1">
    <property type="nucleotide sequence ID" value="NZ_CP063164.1"/>
</dbReference>
<dbReference type="SMART" id="SM00450">
    <property type="entry name" value="RHOD"/>
    <property type="match status" value="1"/>
</dbReference>
<dbReference type="Gene3D" id="3.40.250.10">
    <property type="entry name" value="Rhodanese-like domain"/>
    <property type="match status" value="1"/>
</dbReference>
<protein>
    <submittedName>
        <fullName evidence="2">Rhodanese-like domain-containing protein</fullName>
    </submittedName>
</protein>
<sequence>MNFKIFSTLAAASCLLYANSVEIVKGVPYIEVESNGKTYRIEREQKPDSYLTNTFALTSRPSPPFFIEPFQAAPEVETYGELELLDFIKHKKGLFIDARLPNWYKKSAIPTAQNIPFKIFLSDTPERESILKSLGVAYDKNGNLDFSHAKTLLFYCNGAWCGQSPTAIHALMEIGYPQEKMKYYRGGMQAWQLLGLTTIVPEEDK</sequence>
<evidence type="ECO:0000313" key="2">
    <source>
        <dbReference type="EMBL" id="QOR62355.1"/>
    </source>
</evidence>
<evidence type="ECO:0000259" key="1">
    <source>
        <dbReference type="PROSITE" id="PS50206"/>
    </source>
</evidence>
<dbReference type="InterPro" id="IPR001763">
    <property type="entry name" value="Rhodanese-like_dom"/>
</dbReference>
<evidence type="ECO:0000313" key="3">
    <source>
        <dbReference type="Proteomes" id="UP000595074"/>
    </source>
</evidence>
<dbReference type="KEGG" id="sinu:IMZ28_02445"/>
<dbReference type="SUPFAM" id="SSF52821">
    <property type="entry name" value="Rhodanese/Cell cycle control phosphatase"/>
    <property type="match status" value="1"/>
</dbReference>
<dbReference type="Pfam" id="PF00581">
    <property type="entry name" value="Rhodanese"/>
    <property type="match status" value="1"/>
</dbReference>
<reference evidence="2 3" key="1">
    <citation type="submission" date="2020-10" db="EMBL/GenBank/DDBJ databases">
        <title>The genome of sulfurovum sp.</title>
        <authorList>
            <person name="Xie S."/>
            <person name="Shao Z."/>
            <person name="Jiang L."/>
        </authorList>
    </citation>
    <scope>NUCLEOTIDE SEQUENCE [LARGE SCALE GENOMIC DNA]</scope>
    <source>
        <strain evidence="2 3">ST-419</strain>
    </source>
</reference>
<dbReference type="PROSITE" id="PS50206">
    <property type="entry name" value="RHODANESE_3"/>
    <property type="match status" value="1"/>
</dbReference>
<proteinExistence type="predicted"/>
<gene>
    <name evidence="2" type="ORF">IMZ28_02445</name>
</gene>
<accession>A0A7M1S4L1</accession>
<feature type="domain" description="Rhodanese" evidence="1">
    <location>
        <begin position="89"/>
        <end position="200"/>
    </location>
</feature>
<dbReference type="EMBL" id="CP063164">
    <property type="protein sequence ID" value="QOR62355.1"/>
    <property type="molecule type" value="Genomic_DNA"/>
</dbReference>
<name>A0A7M1S4L1_9BACT</name>
<dbReference type="CDD" id="cd00158">
    <property type="entry name" value="RHOD"/>
    <property type="match status" value="1"/>
</dbReference>